<dbReference type="InterPro" id="IPR005195">
    <property type="entry name" value="Glyco_hydro_65_M"/>
</dbReference>
<evidence type="ECO:0000259" key="7">
    <source>
        <dbReference type="Pfam" id="PF03633"/>
    </source>
</evidence>
<dbReference type="PANTHER" id="PTHR11051">
    <property type="entry name" value="GLYCOSYL HYDROLASE-RELATED"/>
    <property type="match status" value="1"/>
</dbReference>
<dbReference type="Gene3D" id="2.60.420.10">
    <property type="entry name" value="Maltose phosphorylase, domain 3"/>
    <property type="match status" value="1"/>
</dbReference>
<dbReference type="PIRSF" id="PIRSF036289">
    <property type="entry name" value="Glycosyl_hydrolase_malt_phosph"/>
    <property type="match status" value="1"/>
</dbReference>
<dbReference type="InterPro" id="IPR017045">
    <property type="entry name" value="Malt_Pase/Glycosyl_Hdrlase"/>
</dbReference>
<sequence>MEFLKYNTKDKTISQVKFDKNVVAKTESIFSLGNGYLGIRSADEEVTSYNKEDFFVNGIFNKDNKNEVSELANLADLLSTPIYLNKKAFEVSEQDEYNKTLHIKTGILTREVIAKRGEYKYALNFERFVSQANKNVYAQKITIKVLKAPEKANVLFKAGINGQVTNNGTQHFMEGLKSRPTNESLQMQQKTTLSNRFVVHNMVTRLFVNGQRIYGGNDDYVIDIQRRQIFFKINLNLKEGDEVILEKLMSVHTSVDSKNYVLNDEVVLNAAKDELSKLLDATYDELKEASIAAMDSKVWERFFVEIKGGKEAEYDSLALDFGIFHLNNFVPTTSTNMNVGAKGLSGEGYQGHTYWDTEFFINPIYLFNDPQVVRNLLTYRFKGLAGARKKALETKERPEESKLIGAQYPWEMAWPTEGEVCPYWGQADVVSGQQVPIASRRQEIHVSADVAYAINQYYQITKDNKFMNKMGYQMVFETAYFYTNRAELQPDGSYEIKDVMGPNEYKGNIDNNAYINMMAKYNIDLALKYIYKLSQDEKSKEILDFILRKIPYKLNISKMKKVSKHLKQQVPNKDLIIAENDQFLGLPKIDVKPFQMLGDAGKKLFSTAEGHKRLCSQLVKQADVVLLLNLLPHLFDKEIRKANFDYYEDITTHDSSLSPATYSIEAARLGMLEKAYHLFKYGINIDLGLNMSSSNAGIHAGSLAAIYQMIVFGFGGLDWHNDKLHLNPILPKEWDSLKYRFQYQGSTFEVFVQQDKFSIQAINNSKPRTISIHGKDILVGAMQKTYEVKNA</sequence>
<proteinExistence type="inferred from homology"/>
<organism evidence="9 10">
    <name type="scientific">Mycoplasmopsis glycophila</name>
    <dbReference type="NCBI Taxonomy" id="171285"/>
    <lineage>
        <taxon>Bacteria</taxon>
        <taxon>Bacillati</taxon>
        <taxon>Mycoplasmatota</taxon>
        <taxon>Mycoplasmoidales</taxon>
        <taxon>Metamycoplasmataceae</taxon>
        <taxon>Mycoplasmopsis</taxon>
    </lineage>
</organism>
<protein>
    <submittedName>
        <fullName evidence="9">Maltose phosphorylase domain-containing protein</fullName>
        <ecNumber evidence="9">2.4.1.230</ecNumber>
    </submittedName>
</protein>
<gene>
    <name evidence="9" type="primary">kojP</name>
    <name evidence="9" type="ORF">NCTC10194_00675</name>
</gene>
<feature type="domain" description="Glycoside hydrolase family 65 N-terminal" evidence="8">
    <location>
        <begin position="16"/>
        <end position="254"/>
    </location>
</feature>
<dbReference type="Gene3D" id="2.70.98.40">
    <property type="entry name" value="Glycoside hydrolase, family 65, N-terminal domain"/>
    <property type="match status" value="1"/>
</dbReference>
<dbReference type="EC" id="2.4.1.230" evidence="9"/>
<dbReference type="InterPro" id="IPR011013">
    <property type="entry name" value="Gal_mutarotase_sf_dom"/>
</dbReference>
<dbReference type="InterPro" id="IPR005194">
    <property type="entry name" value="Glyco_hydro_65_C"/>
</dbReference>
<dbReference type="RefSeq" id="WP_027333416.1">
    <property type="nucleotide sequence ID" value="NZ_LR215024.1"/>
</dbReference>
<dbReference type="Proteomes" id="UP000290815">
    <property type="component" value="Chromosome"/>
</dbReference>
<dbReference type="Gene3D" id="1.50.10.10">
    <property type="match status" value="1"/>
</dbReference>
<dbReference type="SUPFAM" id="SSF48208">
    <property type="entry name" value="Six-hairpin glycosidases"/>
    <property type="match status" value="1"/>
</dbReference>
<feature type="domain" description="Glycoside hydrolase family 65 C-terminal" evidence="7">
    <location>
        <begin position="717"/>
        <end position="778"/>
    </location>
</feature>
<evidence type="ECO:0000313" key="10">
    <source>
        <dbReference type="Proteomes" id="UP000290815"/>
    </source>
</evidence>
<feature type="binding site" evidence="5">
    <location>
        <begin position="355"/>
        <end position="356"/>
    </location>
    <ligand>
        <name>substrate</name>
    </ligand>
</feature>
<feature type="domain" description="Glycoside hydrolase family 65 central catalytic" evidence="6">
    <location>
        <begin position="321"/>
        <end position="707"/>
    </location>
</feature>
<evidence type="ECO:0000259" key="6">
    <source>
        <dbReference type="Pfam" id="PF03632"/>
    </source>
</evidence>
<evidence type="ECO:0000313" key="9">
    <source>
        <dbReference type="EMBL" id="VEU71077.1"/>
    </source>
</evidence>
<dbReference type="KEGG" id="mgly:NCTC10194_00675"/>
<dbReference type="Pfam" id="PF03632">
    <property type="entry name" value="Glyco_hydro_65m"/>
    <property type="match status" value="1"/>
</dbReference>
<dbReference type="GO" id="GO:0005975">
    <property type="term" value="P:carbohydrate metabolic process"/>
    <property type="evidence" value="ECO:0007669"/>
    <property type="project" value="InterPro"/>
</dbReference>
<dbReference type="EMBL" id="LR215024">
    <property type="protein sequence ID" value="VEU71077.1"/>
    <property type="molecule type" value="Genomic_DNA"/>
</dbReference>
<dbReference type="Pfam" id="PF03633">
    <property type="entry name" value="Glyco_hydro_65C"/>
    <property type="match status" value="1"/>
</dbReference>
<dbReference type="InterPro" id="IPR005196">
    <property type="entry name" value="Glyco_hydro_65_N"/>
</dbReference>
<name>A0A449AWL7_9BACT</name>
<keyword evidence="10" id="KW-1185">Reference proteome</keyword>
<dbReference type="InterPro" id="IPR037018">
    <property type="entry name" value="GH65_N"/>
</dbReference>
<evidence type="ECO:0000256" key="2">
    <source>
        <dbReference type="ARBA" id="ARBA00022676"/>
    </source>
</evidence>
<feature type="active site" description="Proton donor" evidence="4">
    <location>
        <position position="504"/>
    </location>
</feature>
<dbReference type="InterPro" id="IPR012341">
    <property type="entry name" value="6hp_glycosidase-like_sf"/>
</dbReference>
<dbReference type="AlphaFoldDB" id="A0A449AWL7"/>
<evidence type="ECO:0000256" key="4">
    <source>
        <dbReference type="PIRSR" id="PIRSR036289-50"/>
    </source>
</evidence>
<reference evidence="9 10" key="1">
    <citation type="submission" date="2019-01" db="EMBL/GenBank/DDBJ databases">
        <authorList>
            <consortium name="Pathogen Informatics"/>
        </authorList>
    </citation>
    <scope>NUCLEOTIDE SEQUENCE [LARGE SCALE GENOMIC DNA]</scope>
    <source>
        <strain evidence="9 10">NCTC10194</strain>
    </source>
</reference>
<dbReference type="SUPFAM" id="SSF74650">
    <property type="entry name" value="Galactose mutarotase-like"/>
    <property type="match status" value="1"/>
</dbReference>
<dbReference type="GO" id="GO:0033831">
    <property type="term" value="F:kojibiose phosphorylase activity"/>
    <property type="evidence" value="ECO:0007669"/>
    <property type="project" value="UniProtKB-EC"/>
</dbReference>
<dbReference type="Pfam" id="PF03636">
    <property type="entry name" value="Glyco_hydro_65N"/>
    <property type="match status" value="1"/>
</dbReference>
<dbReference type="GO" id="GO:0030246">
    <property type="term" value="F:carbohydrate binding"/>
    <property type="evidence" value="ECO:0007669"/>
    <property type="project" value="InterPro"/>
</dbReference>
<evidence type="ECO:0000256" key="5">
    <source>
        <dbReference type="PIRSR" id="PIRSR036289-51"/>
    </source>
</evidence>
<dbReference type="InterPro" id="IPR008928">
    <property type="entry name" value="6-hairpin_glycosidase_sf"/>
</dbReference>
<accession>A0A449AWL7</accession>
<evidence type="ECO:0000259" key="8">
    <source>
        <dbReference type="Pfam" id="PF03636"/>
    </source>
</evidence>
<evidence type="ECO:0000256" key="3">
    <source>
        <dbReference type="ARBA" id="ARBA00022679"/>
    </source>
</evidence>
<keyword evidence="2 9" id="KW-0328">Glycosyltransferase</keyword>
<dbReference type="GO" id="GO:0004553">
    <property type="term" value="F:hydrolase activity, hydrolyzing O-glycosyl compounds"/>
    <property type="evidence" value="ECO:0007669"/>
    <property type="project" value="TreeGrafter"/>
</dbReference>
<evidence type="ECO:0000256" key="1">
    <source>
        <dbReference type="ARBA" id="ARBA00006768"/>
    </source>
</evidence>
<feature type="binding site" evidence="5">
    <location>
        <begin position="620"/>
        <end position="621"/>
    </location>
    <ligand>
        <name>substrate</name>
    </ligand>
</feature>
<keyword evidence="3 9" id="KW-0808">Transferase</keyword>
<comment type="similarity">
    <text evidence="1">Belongs to the glycosyl hydrolase 65 family.</text>
</comment>
<dbReference type="PANTHER" id="PTHR11051:SF8">
    <property type="entry name" value="PROTEIN-GLUCOSYLGALACTOSYLHYDROXYLYSINE GLUCOSIDASE"/>
    <property type="match status" value="1"/>
</dbReference>